<dbReference type="Proteomes" id="UP000308054">
    <property type="component" value="Unassembled WGS sequence"/>
</dbReference>
<comment type="caution">
    <text evidence="2">The sequence shown here is derived from an EMBL/GenBank/DDBJ whole genome shotgun (WGS) entry which is preliminary data.</text>
</comment>
<dbReference type="AlphaFoldDB" id="A0A4S2GZ87"/>
<keyword evidence="1" id="KW-0732">Signal</keyword>
<dbReference type="RefSeq" id="WP_135996416.1">
    <property type="nucleotide sequence ID" value="NZ_CP071057.1"/>
</dbReference>
<evidence type="ECO:0000313" key="3">
    <source>
        <dbReference type="Proteomes" id="UP000308054"/>
    </source>
</evidence>
<evidence type="ECO:0000256" key="1">
    <source>
        <dbReference type="SAM" id="SignalP"/>
    </source>
</evidence>
<evidence type="ECO:0000313" key="2">
    <source>
        <dbReference type="EMBL" id="TGY88570.1"/>
    </source>
</evidence>
<gene>
    <name evidence="2" type="ORF">E5163_12220</name>
</gene>
<accession>A0A4S2GZ87</accession>
<dbReference type="PROSITE" id="PS51257">
    <property type="entry name" value="PROKAR_LIPOPROTEIN"/>
    <property type="match status" value="1"/>
</dbReference>
<keyword evidence="3" id="KW-1185">Reference proteome</keyword>
<feature type="chain" id="PRO_5020227345" evidence="1">
    <location>
        <begin position="20"/>
        <end position="135"/>
    </location>
</feature>
<protein>
    <submittedName>
        <fullName evidence="2">Uncharacterized protein</fullName>
    </submittedName>
</protein>
<dbReference type="EMBL" id="SRXW01000003">
    <property type="protein sequence ID" value="TGY88570.1"/>
    <property type="molecule type" value="Genomic_DNA"/>
</dbReference>
<organism evidence="2 3">
    <name type="scientific">Marinicauda algicola</name>
    <dbReference type="NCBI Taxonomy" id="2029849"/>
    <lineage>
        <taxon>Bacteria</taxon>
        <taxon>Pseudomonadati</taxon>
        <taxon>Pseudomonadota</taxon>
        <taxon>Alphaproteobacteria</taxon>
        <taxon>Maricaulales</taxon>
        <taxon>Maricaulaceae</taxon>
        <taxon>Marinicauda</taxon>
    </lineage>
</organism>
<name>A0A4S2GZ87_9PROT</name>
<feature type="signal peptide" evidence="1">
    <location>
        <begin position="1"/>
        <end position="19"/>
    </location>
</feature>
<reference evidence="2 3" key="1">
    <citation type="journal article" date="2017" name="Int. J. Syst. Evol. Microbiol.">
        <title>Marinicauda algicola sp. nov., isolated from a marine red alga Rhodosorus marinus.</title>
        <authorList>
            <person name="Jeong S.E."/>
            <person name="Jeon S.H."/>
            <person name="Chun B.H."/>
            <person name="Kim D.W."/>
            <person name="Jeon C.O."/>
        </authorList>
    </citation>
    <scope>NUCLEOTIDE SEQUENCE [LARGE SCALE GENOMIC DNA]</scope>
    <source>
        <strain evidence="2 3">JCM 31718</strain>
    </source>
</reference>
<dbReference type="OrthoDB" id="7596589at2"/>
<proteinExistence type="predicted"/>
<sequence>MTTKLACLAAAAIAGLALAACETPGNQAMGDAEDILAQYNRTGETRECINVTQMDEIEPITERLWLFVMRDGTVYLNEVSQGCYDAETNFTYIQYEISGSRLCDNDTVNVLDTAGDLPRGSCALGDYERLEPVTQ</sequence>